<sequence length="229" mass="26684">MSLIARTVNDYISNHMSETLLNELTHTVQQCLACISLQNKGEPNIEKVDLDFWLDPKSVIFMTSPETEDIYCAKLDDLDSKSEFLEIILDQAIVSTFLTTEDLILVLAAQDSPNLYDVRMAAIDRSTGCALIRTENLFNKDMLERNILKTIEDSTEPSNQFWLHRYSDNKSWRFRKVAYKRISYPGNNFHKRFISNSYRRLQSFMLDIETHILSKFNEVEIQEDDNPEP</sequence>
<gene>
    <name evidence="1" type="ordered locus">P9303_17951</name>
</gene>
<protein>
    <submittedName>
        <fullName evidence="1">Uncharacterized protein</fullName>
    </submittedName>
</protein>
<dbReference type="HOGENOM" id="CLU_1208942_0_0_3"/>
<evidence type="ECO:0000313" key="1">
    <source>
        <dbReference type="EMBL" id="ABM78537.1"/>
    </source>
</evidence>
<accession>A2CAM7</accession>
<name>A2CAM7_PROM3</name>
<dbReference type="AlphaFoldDB" id="A2CAM7"/>
<dbReference type="KEGG" id="pmf:P9303_17951"/>
<organism evidence="1 2">
    <name type="scientific">Prochlorococcus marinus (strain MIT 9303)</name>
    <dbReference type="NCBI Taxonomy" id="59922"/>
    <lineage>
        <taxon>Bacteria</taxon>
        <taxon>Bacillati</taxon>
        <taxon>Cyanobacteriota</taxon>
        <taxon>Cyanophyceae</taxon>
        <taxon>Synechococcales</taxon>
        <taxon>Prochlorococcaceae</taxon>
        <taxon>Prochlorococcus</taxon>
    </lineage>
</organism>
<dbReference type="EMBL" id="CP000554">
    <property type="protein sequence ID" value="ABM78537.1"/>
    <property type="molecule type" value="Genomic_DNA"/>
</dbReference>
<proteinExistence type="predicted"/>
<reference evidence="1 2" key="1">
    <citation type="journal article" date="2007" name="PLoS Genet.">
        <title>Patterns and implications of gene gain and loss in the evolution of Prochlorococcus.</title>
        <authorList>
            <person name="Kettler G.C."/>
            <person name="Martiny A.C."/>
            <person name="Huang K."/>
            <person name="Zucker J."/>
            <person name="Coleman M.L."/>
            <person name="Rodrigue S."/>
            <person name="Chen F."/>
            <person name="Lapidus A."/>
            <person name="Ferriera S."/>
            <person name="Johnson J."/>
            <person name="Steglich C."/>
            <person name="Church G.M."/>
            <person name="Richardson P."/>
            <person name="Chisholm S.W."/>
        </authorList>
    </citation>
    <scope>NUCLEOTIDE SEQUENCE [LARGE SCALE GENOMIC DNA]</scope>
    <source>
        <strain evidence="1 2">MIT 9303</strain>
    </source>
</reference>
<dbReference type="Proteomes" id="UP000002274">
    <property type="component" value="Chromosome"/>
</dbReference>
<evidence type="ECO:0000313" key="2">
    <source>
        <dbReference type="Proteomes" id="UP000002274"/>
    </source>
</evidence>